<dbReference type="AlphaFoldDB" id="A0A4Y7QDA5"/>
<name>A0A4Y7QDA5_9AGAM</name>
<proteinExistence type="predicted"/>
<keyword evidence="2" id="KW-1185">Reference proteome</keyword>
<protein>
    <submittedName>
        <fullName evidence="1">Uncharacterized protein</fullName>
    </submittedName>
</protein>
<sequence length="169" mass="19248">MYIDAPISSDEIIKCLYHTPALTSLELHRGWLNDAVIQALTLDAWPAIPHNNICPELQRIELHQWDTCLMSMDVMKEMILSRWGGVVGQMISSDGRPDNTWERKLRSIILNSFDFGDDRDIAEERSIAVSIEEGLQVQAYPSNVHRQRFIVVLGMTLLIVSLKMCLGVR</sequence>
<organism evidence="1 2">
    <name type="scientific">Rickenella mellea</name>
    <dbReference type="NCBI Taxonomy" id="50990"/>
    <lineage>
        <taxon>Eukaryota</taxon>
        <taxon>Fungi</taxon>
        <taxon>Dikarya</taxon>
        <taxon>Basidiomycota</taxon>
        <taxon>Agaricomycotina</taxon>
        <taxon>Agaricomycetes</taxon>
        <taxon>Hymenochaetales</taxon>
        <taxon>Rickenellaceae</taxon>
        <taxon>Rickenella</taxon>
    </lineage>
</organism>
<dbReference type="EMBL" id="ML170164">
    <property type="protein sequence ID" value="TDL25326.1"/>
    <property type="molecule type" value="Genomic_DNA"/>
</dbReference>
<dbReference type="VEuPathDB" id="FungiDB:BD410DRAFT_635878"/>
<evidence type="ECO:0000313" key="2">
    <source>
        <dbReference type="Proteomes" id="UP000294933"/>
    </source>
</evidence>
<dbReference type="Proteomes" id="UP000294933">
    <property type="component" value="Unassembled WGS sequence"/>
</dbReference>
<gene>
    <name evidence="1" type="ORF">BD410DRAFT_635878</name>
</gene>
<accession>A0A4Y7QDA5</accession>
<reference evidence="1 2" key="1">
    <citation type="submission" date="2018-06" db="EMBL/GenBank/DDBJ databases">
        <title>A transcriptomic atlas of mushroom development highlights an independent origin of complex multicellularity.</title>
        <authorList>
            <consortium name="DOE Joint Genome Institute"/>
            <person name="Krizsan K."/>
            <person name="Almasi E."/>
            <person name="Merenyi Z."/>
            <person name="Sahu N."/>
            <person name="Viragh M."/>
            <person name="Koszo T."/>
            <person name="Mondo S."/>
            <person name="Kiss B."/>
            <person name="Balint B."/>
            <person name="Kues U."/>
            <person name="Barry K."/>
            <person name="Hegedus J.C."/>
            <person name="Henrissat B."/>
            <person name="Johnson J."/>
            <person name="Lipzen A."/>
            <person name="Ohm R."/>
            <person name="Nagy I."/>
            <person name="Pangilinan J."/>
            <person name="Yan J."/>
            <person name="Xiong Y."/>
            <person name="Grigoriev I.V."/>
            <person name="Hibbett D.S."/>
            <person name="Nagy L.G."/>
        </authorList>
    </citation>
    <scope>NUCLEOTIDE SEQUENCE [LARGE SCALE GENOMIC DNA]</scope>
    <source>
        <strain evidence="1 2">SZMC22713</strain>
    </source>
</reference>
<evidence type="ECO:0000313" key="1">
    <source>
        <dbReference type="EMBL" id="TDL25326.1"/>
    </source>
</evidence>